<dbReference type="AlphaFoldDB" id="A0AAE0EMN8"/>
<evidence type="ECO:0000256" key="3">
    <source>
        <dbReference type="ARBA" id="ARBA00022529"/>
    </source>
</evidence>
<protein>
    <recommendedName>
        <fullName evidence="2">lysozyme</fullName>
        <ecNumber evidence="2">3.2.1.17</ecNumber>
    </recommendedName>
</protein>
<evidence type="ECO:0000256" key="1">
    <source>
        <dbReference type="ARBA" id="ARBA00000632"/>
    </source>
</evidence>
<dbReference type="Gene3D" id="1.10.530.10">
    <property type="match status" value="1"/>
</dbReference>
<name>A0AAE0EMN8_9CHLO</name>
<keyword evidence="6" id="KW-0326">Glycosidase</keyword>
<organism evidence="8 9">
    <name type="scientific">Cymbomonas tetramitiformis</name>
    <dbReference type="NCBI Taxonomy" id="36881"/>
    <lineage>
        <taxon>Eukaryota</taxon>
        <taxon>Viridiplantae</taxon>
        <taxon>Chlorophyta</taxon>
        <taxon>Pyramimonadophyceae</taxon>
        <taxon>Pyramimonadales</taxon>
        <taxon>Pyramimonadaceae</taxon>
        <taxon>Cymbomonas</taxon>
    </lineage>
</organism>
<evidence type="ECO:0000256" key="2">
    <source>
        <dbReference type="ARBA" id="ARBA00012732"/>
    </source>
</evidence>
<gene>
    <name evidence="8" type="ORF">CYMTET_56322</name>
</gene>
<evidence type="ECO:0000313" key="8">
    <source>
        <dbReference type="EMBL" id="KAK3233377.1"/>
    </source>
</evidence>
<proteinExistence type="predicted"/>
<dbReference type="SMART" id="SM00257">
    <property type="entry name" value="LysM"/>
    <property type="match status" value="3"/>
</dbReference>
<accession>A0AAE0EMN8</accession>
<evidence type="ECO:0000256" key="6">
    <source>
        <dbReference type="ARBA" id="ARBA00023295"/>
    </source>
</evidence>
<dbReference type="EC" id="3.2.1.17" evidence="2"/>
<keyword evidence="9" id="KW-1185">Reference proteome</keyword>
<reference evidence="8 9" key="1">
    <citation type="journal article" date="2015" name="Genome Biol. Evol.">
        <title>Comparative Genomics of a Bacterivorous Green Alga Reveals Evolutionary Causalities and Consequences of Phago-Mixotrophic Mode of Nutrition.</title>
        <authorList>
            <person name="Burns J.A."/>
            <person name="Paasch A."/>
            <person name="Narechania A."/>
            <person name="Kim E."/>
        </authorList>
    </citation>
    <scope>NUCLEOTIDE SEQUENCE [LARGE SCALE GENOMIC DNA]</scope>
    <source>
        <strain evidence="8 9">PLY_AMNH</strain>
    </source>
</reference>
<evidence type="ECO:0000313" key="9">
    <source>
        <dbReference type="Proteomes" id="UP001190700"/>
    </source>
</evidence>
<keyword evidence="5" id="KW-0378">Hydrolase</keyword>
<dbReference type="Gene3D" id="3.10.350.10">
    <property type="entry name" value="LysM domain"/>
    <property type="match status" value="3"/>
</dbReference>
<keyword evidence="4" id="KW-0081">Bacteriolytic enzyme</keyword>
<keyword evidence="3" id="KW-0929">Antimicrobial</keyword>
<comment type="caution">
    <text evidence="8">The sequence shown here is derived from an EMBL/GenBank/DDBJ whole genome shotgun (WGS) entry which is preliminary data.</text>
</comment>
<feature type="domain" description="LysM" evidence="7">
    <location>
        <begin position="8"/>
        <end position="52"/>
    </location>
</feature>
<comment type="catalytic activity">
    <reaction evidence="1">
        <text>Hydrolysis of (1-&gt;4)-beta-linkages between N-acetylmuramic acid and N-acetyl-D-glucosamine residues in a peptidoglycan and between N-acetyl-D-glucosamine residues in chitodextrins.</text>
        <dbReference type="EC" id="3.2.1.17"/>
    </reaction>
</comment>
<dbReference type="PROSITE" id="PS51782">
    <property type="entry name" value="LYSM"/>
    <property type="match status" value="2"/>
</dbReference>
<feature type="domain" description="LysM" evidence="7">
    <location>
        <begin position="61"/>
        <end position="104"/>
    </location>
</feature>
<sequence length="419" mass="46720">MLNTHTEGTVLVRQGDTLFSLAHSLSVNSDELQRLNSIRYPEAISPGELLRVPSRRPKLRPEYVVKSGDTVWSLCNEHGIDAQELRDLNSLDGITLYEGQNLRLPSPAAFGTSEQEVVSQSTNQLVNAPSAQQSEAQQVGKPPLLRSGDKALVIQDGDTLWDISKELKLDVGSLVDANGGCTTLQPGQVFTIPKASYLKTRTLNWGDVVPGSDDTTVPFLRSFHRTRTITDLQEDETIQSLLAAMRWVESSNMMPAPAGDGGMSIGPLQISREYHADAWAGVEDGVSDRDELYSRCQELEYSKETCLRYMHRWVPWALQYGCIDTLARSHNGGPSYYRAPKTAVYWRKVKSAMFPYNFYTNPHFLDWGKHQAAARRTGAHKPKVLRLAIDVPVGKLVGRVCTYVQKRIRAESKTRTISS</sequence>
<dbReference type="GO" id="GO:0003796">
    <property type="term" value="F:lysozyme activity"/>
    <property type="evidence" value="ECO:0007669"/>
    <property type="project" value="UniProtKB-EC"/>
</dbReference>
<dbReference type="InterPro" id="IPR008597">
    <property type="entry name" value="Invert_lysozyme"/>
</dbReference>
<evidence type="ECO:0000256" key="4">
    <source>
        <dbReference type="ARBA" id="ARBA00022638"/>
    </source>
</evidence>
<dbReference type="Pfam" id="PF01476">
    <property type="entry name" value="LysM"/>
    <property type="match status" value="3"/>
</dbReference>
<dbReference type="GO" id="GO:0031640">
    <property type="term" value="P:killing of cells of another organism"/>
    <property type="evidence" value="ECO:0007669"/>
    <property type="project" value="UniProtKB-KW"/>
</dbReference>
<dbReference type="InterPro" id="IPR018392">
    <property type="entry name" value="LysM"/>
</dbReference>
<dbReference type="PROSITE" id="PS51909">
    <property type="entry name" value="LYSOZYME_I"/>
    <property type="match status" value="1"/>
</dbReference>
<dbReference type="PANTHER" id="PTHR11195:SF20">
    <property type="entry name" value="LYSOZYME"/>
    <property type="match status" value="1"/>
</dbReference>
<dbReference type="CDD" id="cd00118">
    <property type="entry name" value="LysM"/>
    <property type="match status" value="3"/>
</dbReference>
<dbReference type="PANTHER" id="PTHR11195">
    <property type="entry name" value="DESTABILASE-RELATED"/>
    <property type="match status" value="1"/>
</dbReference>
<dbReference type="GO" id="GO:0042742">
    <property type="term" value="P:defense response to bacterium"/>
    <property type="evidence" value="ECO:0007669"/>
    <property type="project" value="UniProtKB-KW"/>
</dbReference>
<dbReference type="SUPFAM" id="SSF54106">
    <property type="entry name" value="LysM domain"/>
    <property type="match status" value="3"/>
</dbReference>
<dbReference type="InterPro" id="IPR036779">
    <property type="entry name" value="LysM_dom_sf"/>
</dbReference>
<evidence type="ECO:0000259" key="7">
    <source>
        <dbReference type="PROSITE" id="PS51782"/>
    </source>
</evidence>
<dbReference type="Proteomes" id="UP001190700">
    <property type="component" value="Unassembled WGS sequence"/>
</dbReference>
<dbReference type="EMBL" id="LGRX02035734">
    <property type="protein sequence ID" value="KAK3233377.1"/>
    <property type="molecule type" value="Genomic_DNA"/>
</dbReference>
<evidence type="ECO:0000256" key="5">
    <source>
        <dbReference type="ARBA" id="ARBA00022801"/>
    </source>
</evidence>